<dbReference type="PROSITE" id="PS51352">
    <property type="entry name" value="THIOREDOXIN_2"/>
    <property type="match status" value="1"/>
</dbReference>
<dbReference type="GO" id="GO:0042744">
    <property type="term" value="P:hydrogen peroxide catabolic process"/>
    <property type="evidence" value="ECO:0007669"/>
    <property type="project" value="TreeGrafter"/>
</dbReference>
<keyword evidence="7" id="KW-0676">Redox-active center</keyword>
<evidence type="ECO:0000256" key="8">
    <source>
        <dbReference type="ARBA" id="ARBA00049091"/>
    </source>
</evidence>
<keyword evidence="3" id="KW-0575">Peroxidase</keyword>
<dbReference type="InterPro" id="IPR036249">
    <property type="entry name" value="Thioredoxin-like_sf"/>
</dbReference>
<evidence type="ECO:0000259" key="10">
    <source>
        <dbReference type="PROSITE" id="PS51352"/>
    </source>
</evidence>
<evidence type="ECO:0000256" key="1">
    <source>
        <dbReference type="ARBA" id="ARBA00009796"/>
    </source>
</evidence>
<dbReference type="GO" id="GO:0008379">
    <property type="term" value="F:thioredoxin peroxidase activity"/>
    <property type="evidence" value="ECO:0007669"/>
    <property type="project" value="TreeGrafter"/>
</dbReference>
<evidence type="ECO:0000256" key="4">
    <source>
        <dbReference type="ARBA" id="ARBA00022862"/>
    </source>
</evidence>
<dbReference type="EC" id="1.11.1.24" evidence="2"/>
<dbReference type="GO" id="GO:0045454">
    <property type="term" value="P:cell redox homeostasis"/>
    <property type="evidence" value="ECO:0007669"/>
    <property type="project" value="TreeGrafter"/>
</dbReference>
<keyword evidence="4" id="KW-0049">Antioxidant</keyword>
<evidence type="ECO:0000313" key="11">
    <source>
        <dbReference type="EMBL" id="CAE0838112.1"/>
    </source>
</evidence>
<gene>
    <name evidence="11" type="ORF">EGYM00163_LOCUS49484</name>
</gene>
<evidence type="ECO:0000256" key="3">
    <source>
        <dbReference type="ARBA" id="ARBA00022559"/>
    </source>
</evidence>
<comment type="similarity">
    <text evidence="1">Belongs to the peroxiredoxin family. AhpC/Prx1 subfamily.</text>
</comment>
<dbReference type="Pfam" id="PF10417">
    <property type="entry name" value="1-cysPrx_C"/>
    <property type="match status" value="1"/>
</dbReference>
<evidence type="ECO:0000256" key="2">
    <source>
        <dbReference type="ARBA" id="ARBA00013017"/>
    </source>
</evidence>
<protein>
    <recommendedName>
        <fullName evidence="2">thioredoxin-dependent peroxiredoxin</fullName>
        <ecNumber evidence="2">1.11.1.24</ecNumber>
    </recommendedName>
</protein>
<organism evidence="11">
    <name type="scientific">Eutreptiella gymnastica</name>
    <dbReference type="NCBI Taxonomy" id="73025"/>
    <lineage>
        <taxon>Eukaryota</taxon>
        <taxon>Discoba</taxon>
        <taxon>Euglenozoa</taxon>
        <taxon>Euglenida</taxon>
        <taxon>Spirocuta</taxon>
        <taxon>Euglenophyceae</taxon>
        <taxon>Eutreptiales</taxon>
        <taxon>Eutreptiaceae</taxon>
        <taxon>Eutreptiella</taxon>
    </lineage>
</organism>
<dbReference type="InterPro" id="IPR000866">
    <property type="entry name" value="AhpC/TSA"/>
</dbReference>
<dbReference type="Pfam" id="PF00578">
    <property type="entry name" value="AhpC-TSA"/>
    <property type="match status" value="1"/>
</dbReference>
<feature type="chain" id="PRO_5031178590" description="thioredoxin-dependent peroxiredoxin" evidence="9">
    <location>
        <begin position="18"/>
        <end position="230"/>
    </location>
</feature>
<evidence type="ECO:0000256" key="7">
    <source>
        <dbReference type="ARBA" id="ARBA00023284"/>
    </source>
</evidence>
<keyword evidence="9" id="KW-0732">Signal</keyword>
<reference evidence="11" key="1">
    <citation type="submission" date="2021-01" db="EMBL/GenBank/DDBJ databases">
        <authorList>
            <person name="Corre E."/>
            <person name="Pelletier E."/>
            <person name="Niang G."/>
            <person name="Scheremetjew M."/>
            <person name="Finn R."/>
            <person name="Kale V."/>
            <person name="Holt S."/>
            <person name="Cochrane G."/>
            <person name="Meng A."/>
            <person name="Brown T."/>
            <person name="Cohen L."/>
        </authorList>
    </citation>
    <scope>NUCLEOTIDE SEQUENCE</scope>
    <source>
        <strain evidence="11">CCMP1594</strain>
    </source>
</reference>
<evidence type="ECO:0000256" key="6">
    <source>
        <dbReference type="ARBA" id="ARBA00023157"/>
    </source>
</evidence>
<keyword evidence="5" id="KW-0560">Oxidoreductase</keyword>
<dbReference type="Gene3D" id="3.40.30.10">
    <property type="entry name" value="Glutaredoxin"/>
    <property type="match status" value="1"/>
</dbReference>
<feature type="domain" description="Thioredoxin" evidence="10">
    <location>
        <begin position="30"/>
        <end position="193"/>
    </location>
</feature>
<comment type="catalytic activity">
    <reaction evidence="8">
        <text>a hydroperoxide + [thioredoxin]-dithiol = an alcohol + [thioredoxin]-disulfide + H2O</text>
        <dbReference type="Rhea" id="RHEA:62620"/>
        <dbReference type="Rhea" id="RHEA-COMP:10698"/>
        <dbReference type="Rhea" id="RHEA-COMP:10700"/>
        <dbReference type="ChEBI" id="CHEBI:15377"/>
        <dbReference type="ChEBI" id="CHEBI:29950"/>
        <dbReference type="ChEBI" id="CHEBI:30879"/>
        <dbReference type="ChEBI" id="CHEBI:35924"/>
        <dbReference type="ChEBI" id="CHEBI:50058"/>
        <dbReference type="EC" id="1.11.1.24"/>
    </reaction>
</comment>
<dbReference type="PANTHER" id="PTHR10681">
    <property type="entry name" value="THIOREDOXIN PEROXIDASE"/>
    <property type="match status" value="1"/>
</dbReference>
<dbReference type="EMBL" id="HBJA01143824">
    <property type="protein sequence ID" value="CAE0838112.1"/>
    <property type="molecule type" value="Transcribed_RNA"/>
</dbReference>
<feature type="signal peptide" evidence="9">
    <location>
        <begin position="1"/>
        <end position="17"/>
    </location>
</feature>
<dbReference type="InterPro" id="IPR013766">
    <property type="entry name" value="Thioredoxin_domain"/>
</dbReference>
<evidence type="ECO:0000256" key="9">
    <source>
        <dbReference type="SAM" id="SignalP"/>
    </source>
</evidence>
<evidence type="ECO:0000256" key="5">
    <source>
        <dbReference type="ARBA" id="ARBA00023002"/>
    </source>
</evidence>
<dbReference type="CDD" id="cd03015">
    <property type="entry name" value="PRX_Typ2cys"/>
    <property type="match status" value="1"/>
</dbReference>
<dbReference type="InterPro" id="IPR019479">
    <property type="entry name" value="Peroxiredoxin_C"/>
</dbReference>
<keyword evidence="6" id="KW-1015">Disulfide bond</keyword>
<dbReference type="SUPFAM" id="SSF52833">
    <property type="entry name" value="Thioredoxin-like"/>
    <property type="match status" value="1"/>
</dbReference>
<dbReference type="GO" id="GO:0033554">
    <property type="term" value="P:cellular response to stress"/>
    <property type="evidence" value="ECO:0007669"/>
    <property type="project" value="TreeGrafter"/>
</dbReference>
<dbReference type="GO" id="GO:0006979">
    <property type="term" value="P:response to oxidative stress"/>
    <property type="evidence" value="ECO:0007669"/>
    <property type="project" value="TreeGrafter"/>
</dbReference>
<dbReference type="InterPro" id="IPR050217">
    <property type="entry name" value="Peroxiredoxin"/>
</dbReference>
<dbReference type="PANTHER" id="PTHR10681:SF176">
    <property type="entry name" value="THIOREDOXIN DOMAIN-CONTAINING PROTEIN"/>
    <property type="match status" value="1"/>
</dbReference>
<dbReference type="GO" id="GO:0005829">
    <property type="term" value="C:cytosol"/>
    <property type="evidence" value="ECO:0007669"/>
    <property type="project" value="TreeGrafter"/>
</dbReference>
<accession>A0A7S4LLZ3</accession>
<dbReference type="FunFam" id="3.40.30.10:FF:000003">
    <property type="entry name" value="Peroxiredoxin 1"/>
    <property type="match status" value="1"/>
</dbReference>
<name>A0A7S4LLZ3_9EUGL</name>
<proteinExistence type="inferred from homology"/>
<sequence>MKLALLIVVALMATCSATMPLCGSDTPRALRPRLPAPAWKGKAVVDEKFVDVSSKDYAGQWLVLFFYPFDFTFVCPTEIVSFSESVSKFKALGASVVGVSTDSHHTHLAWIRTPRENGGLGGVDIPLVADISKQISRDYGVLVDDPEDGMYGAALRGLFIIDPKGIVRSVQINDDHVGRSVDETLRLIKAFQFADKNGKVCPANWQPGDDAMEADPEGSKKFFTKWGEGR</sequence>
<dbReference type="AlphaFoldDB" id="A0A7S4LLZ3"/>